<dbReference type="EMBL" id="VULP01000001">
    <property type="protein sequence ID" value="MSU80824.1"/>
    <property type="molecule type" value="Genomic_DNA"/>
</dbReference>
<name>A0A6N7YBC9_9FIRM</name>
<dbReference type="InterPro" id="IPR041657">
    <property type="entry name" value="HTH_17"/>
</dbReference>
<organism evidence="2 3">
    <name type="scientific">Anaerobutyricum soehngenii</name>
    <dbReference type="NCBI Taxonomy" id="105843"/>
    <lineage>
        <taxon>Bacteria</taxon>
        <taxon>Bacillati</taxon>
        <taxon>Bacillota</taxon>
        <taxon>Clostridia</taxon>
        <taxon>Lachnospirales</taxon>
        <taxon>Lachnospiraceae</taxon>
        <taxon>Anaerobutyricum</taxon>
    </lineage>
</organism>
<dbReference type="Pfam" id="PF12728">
    <property type="entry name" value="HTH_17"/>
    <property type="match status" value="1"/>
</dbReference>
<protein>
    <submittedName>
        <fullName evidence="2">Helix-turn-helix domain-containing protein</fullName>
    </submittedName>
</protein>
<sequence>MEVIEMAGTAGIPFGERKYLTINDTSAYMGLGVTKLKNIIKGGEFKEYITVGKSNKVMIDRAAFEKWVVEKGHI</sequence>
<dbReference type="Proteomes" id="UP000433359">
    <property type="component" value="Unassembled WGS sequence"/>
</dbReference>
<comment type="caution">
    <text evidence="2">The sequence shown here is derived from an EMBL/GenBank/DDBJ whole genome shotgun (WGS) entry which is preliminary data.</text>
</comment>
<gene>
    <name evidence="2" type="ORF">FYJ25_00215</name>
</gene>
<evidence type="ECO:0000259" key="1">
    <source>
        <dbReference type="Pfam" id="PF12728"/>
    </source>
</evidence>
<reference evidence="2 3" key="1">
    <citation type="submission" date="2019-08" db="EMBL/GenBank/DDBJ databases">
        <title>In-depth cultivation of the pig gut microbiome towards novel bacterial diversity and tailored functional studies.</title>
        <authorList>
            <person name="Wylensek D."/>
            <person name="Hitch T.C.A."/>
            <person name="Clavel T."/>
        </authorList>
    </citation>
    <scope>NUCLEOTIDE SEQUENCE [LARGE SCALE GENOMIC DNA]</scope>
    <source>
        <strain evidence="2 3">BSM-383-APC-4H</strain>
    </source>
</reference>
<proteinExistence type="predicted"/>
<dbReference type="InterPro" id="IPR038148">
    <property type="entry name" value="Tn1545/Tn916_Xis"/>
</dbReference>
<evidence type="ECO:0000313" key="2">
    <source>
        <dbReference type="EMBL" id="MSU80824.1"/>
    </source>
</evidence>
<dbReference type="AlphaFoldDB" id="A0A6N7YBC9"/>
<accession>A0A6N7YBC9</accession>
<feature type="domain" description="Helix-turn-helix" evidence="1">
    <location>
        <begin position="19"/>
        <end position="68"/>
    </location>
</feature>
<evidence type="ECO:0000313" key="3">
    <source>
        <dbReference type="Proteomes" id="UP000433359"/>
    </source>
</evidence>
<dbReference type="Gene3D" id="3.90.105.50">
    <property type="match status" value="1"/>
</dbReference>